<accession>A0A545AM97</accession>
<keyword evidence="4" id="KW-1185">Reference proteome</keyword>
<evidence type="ECO:0000313" key="3">
    <source>
        <dbReference type="EMBL" id="TQS42437.1"/>
    </source>
</evidence>
<gene>
    <name evidence="3" type="ORF">FL583_24325</name>
</gene>
<dbReference type="AlphaFoldDB" id="A0A545AM97"/>
<sequence length="126" mass="12902">MRYGVHVGLLAAGIAATVCGPAAQAAETHSTPQRLICLRSEGGSSSGVSVSTINTNGVSILVYNGPAATRMSDAECAAVYRRSQRQAQAARTHAQEQAARARAQGAAAAARAQAQAREAVRRATGQ</sequence>
<feature type="chain" id="PRO_5022140795" evidence="2">
    <location>
        <begin position="26"/>
        <end position="126"/>
    </location>
</feature>
<feature type="compositionally biased region" description="Low complexity" evidence="1">
    <location>
        <begin position="86"/>
        <end position="117"/>
    </location>
</feature>
<dbReference type="Proteomes" id="UP000317982">
    <property type="component" value="Unassembled WGS sequence"/>
</dbReference>
<dbReference type="RefSeq" id="WP_142707127.1">
    <property type="nucleotide sequence ID" value="NZ_VIRS01000018.1"/>
</dbReference>
<name>A0A545AM97_9ACTN</name>
<dbReference type="EMBL" id="VIRS01000018">
    <property type="protein sequence ID" value="TQS42437.1"/>
    <property type="molecule type" value="Genomic_DNA"/>
</dbReference>
<dbReference type="InParanoid" id="A0A545AM97"/>
<proteinExistence type="predicted"/>
<evidence type="ECO:0000313" key="4">
    <source>
        <dbReference type="Proteomes" id="UP000317982"/>
    </source>
</evidence>
<feature type="region of interest" description="Disordered" evidence="1">
    <location>
        <begin position="86"/>
        <end position="126"/>
    </location>
</feature>
<reference evidence="3 4" key="1">
    <citation type="submission" date="2019-07" db="EMBL/GenBank/DDBJ databases">
        <title>Cryptosporangium phraense sp. nov., isolated from plant litter.</title>
        <authorList>
            <person name="Suriyachadkun C."/>
        </authorList>
    </citation>
    <scope>NUCLEOTIDE SEQUENCE [LARGE SCALE GENOMIC DNA]</scope>
    <source>
        <strain evidence="3 4">A-T 5661</strain>
    </source>
</reference>
<keyword evidence="2" id="KW-0732">Signal</keyword>
<evidence type="ECO:0000256" key="1">
    <source>
        <dbReference type="SAM" id="MobiDB-lite"/>
    </source>
</evidence>
<feature type="signal peptide" evidence="2">
    <location>
        <begin position="1"/>
        <end position="25"/>
    </location>
</feature>
<evidence type="ECO:0000256" key="2">
    <source>
        <dbReference type="SAM" id="SignalP"/>
    </source>
</evidence>
<comment type="caution">
    <text evidence="3">The sequence shown here is derived from an EMBL/GenBank/DDBJ whole genome shotgun (WGS) entry which is preliminary data.</text>
</comment>
<protein>
    <submittedName>
        <fullName evidence="3">Uncharacterized protein</fullName>
    </submittedName>
</protein>
<organism evidence="3 4">
    <name type="scientific">Cryptosporangium phraense</name>
    <dbReference type="NCBI Taxonomy" id="2593070"/>
    <lineage>
        <taxon>Bacteria</taxon>
        <taxon>Bacillati</taxon>
        <taxon>Actinomycetota</taxon>
        <taxon>Actinomycetes</taxon>
        <taxon>Cryptosporangiales</taxon>
        <taxon>Cryptosporangiaceae</taxon>
        <taxon>Cryptosporangium</taxon>
    </lineage>
</organism>